<evidence type="ECO:0000313" key="2">
    <source>
        <dbReference type="Proteomes" id="UP000309133"/>
    </source>
</evidence>
<comment type="caution">
    <text evidence="1">The sequence shown here is derived from an EMBL/GenBank/DDBJ whole genome shotgun (WGS) entry which is preliminary data.</text>
</comment>
<sequence>MQSPIQPDHASNFSFLGYSDQGGRGDGLQVMVNRGHAYVAHMFSNGFSVIDVRDPRTPEPRTYVAAPPGTWNLHLQAADDLLLVVNAANLFATDAFADEANYYGKSVGEVFANRPIDYTAGLRVFDISRPDEPREIGFTPVDGVGLHRIWYTGGRWAYASVLLTGFTDYTFITIDMADPSHPQMVGQWWIPGQNLAAGETPTWDAKRWRYGLHHALVAGDTAYGAWRDGGLTILDVSDRAKPELIVHKNWSPPFEGGTHSPLPLPDRDLLVVADEGIADNAEDGIKRTWIFDIRDPANPISLSTLPIPDDADYVAKGGHFGPHNLHENRPGSFVSSTTIFATQQNAGLRAYDISDPFAPRESGAWVPPQPETMFDVRPNRPRVIQSADVFVDANGVAYMTDYNAGLYILQFDGE</sequence>
<dbReference type="Proteomes" id="UP000309133">
    <property type="component" value="Unassembled WGS sequence"/>
</dbReference>
<protein>
    <recommendedName>
        <fullName evidence="3">LVIVD repeat-containing protein</fullName>
    </recommendedName>
</protein>
<evidence type="ECO:0000313" key="1">
    <source>
        <dbReference type="EMBL" id="THG31574.1"/>
    </source>
</evidence>
<dbReference type="OrthoDB" id="4300819at2"/>
<keyword evidence="2" id="KW-1185">Reference proteome</keyword>
<name>A0A4S4FN02_9MICO</name>
<proteinExistence type="predicted"/>
<organism evidence="1 2">
    <name type="scientific">Naasia lichenicola</name>
    <dbReference type="NCBI Taxonomy" id="2565933"/>
    <lineage>
        <taxon>Bacteria</taxon>
        <taxon>Bacillati</taxon>
        <taxon>Actinomycetota</taxon>
        <taxon>Actinomycetes</taxon>
        <taxon>Micrococcales</taxon>
        <taxon>Microbacteriaceae</taxon>
        <taxon>Naasia</taxon>
    </lineage>
</organism>
<accession>A0A4S4FN02</accession>
<dbReference type="EMBL" id="SSSM01000003">
    <property type="protein sequence ID" value="THG31574.1"/>
    <property type="molecule type" value="Genomic_DNA"/>
</dbReference>
<evidence type="ECO:0008006" key="3">
    <source>
        <dbReference type="Google" id="ProtNLM"/>
    </source>
</evidence>
<reference evidence="1 2" key="1">
    <citation type="submission" date="2019-04" db="EMBL/GenBank/DDBJ databases">
        <authorList>
            <person name="Jiang L."/>
        </authorList>
    </citation>
    <scope>NUCLEOTIDE SEQUENCE [LARGE SCALE GENOMIC DNA]</scope>
    <source>
        <strain evidence="1 2">YIM 131853</strain>
    </source>
</reference>
<dbReference type="RefSeq" id="WP_136426694.1">
    <property type="nucleotide sequence ID" value="NZ_SSSM01000003.1"/>
</dbReference>
<gene>
    <name evidence="1" type="ORF">E6C64_05725</name>
</gene>
<dbReference type="InterPro" id="IPR013211">
    <property type="entry name" value="LVIVD"/>
</dbReference>
<dbReference type="AlphaFoldDB" id="A0A4S4FN02"/>
<dbReference type="Pfam" id="PF08309">
    <property type="entry name" value="LVIVD"/>
    <property type="match status" value="2"/>
</dbReference>